<dbReference type="PANTHER" id="PTHR23308">
    <property type="entry name" value="NUCLEAR INHIBITOR OF PROTEIN PHOSPHATASE-1"/>
    <property type="match status" value="1"/>
</dbReference>
<evidence type="ECO:0000313" key="2">
    <source>
        <dbReference type="EMBL" id="NWJ47270.1"/>
    </source>
</evidence>
<dbReference type="EMBL" id="JACATZ010000003">
    <property type="protein sequence ID" value="NWJ47270.1"/>
    <property type="molecule type" value="Genomic_DNA"/>
</dbReference>
<name>A0A8T7M573_9CHLR</name>
<dbReference type="InterPro" id="IPR042287">
    <property type="entry name" value="FhaA_N_sf"/>
</dbReference>
<dbReference type="Pfam" id="PF00498">
    <property type="entry name" value="FHA"/>
    <property type="match status" value="1"/>
</dbReference>
<feature type="domain" description="FHA" evidence="1">
    <location>
        <begin position="195"/>
        <end position="245"/>
    </location>
</feature>
<dbReference type="Gene3D" id="2.60.200.20">
    <property type="match status" value="1"/>
</dbReference>
<accession>A0A8T7M573</accession>
<dbReference type="Pfam" id="PF12401">
    <property type="entry name" value="FhaA_N"/>
    <property type="match status" value="1"/>
</dbReference>
<dbReference type="AlphaFoldDB" id="A0A8T7M573"/>
<dbReference type="InterPro" id="IPR000253">
    <property type="entry name" value="FHA_dom"/>
</dbReference>
<gene>
    <name evidence="2" type="ORF">HXX08_15515</name>
    <name evidence="3" type="ORF">OZ401_002784</name>
</gene>
<dbReference type="CDD" id="cd00060">
    <property type="entry name" value="FHA"/>
    <property type="match status" value="1"/>
</dbReference>
<dbReference type="Proteomes" id="UP000521676">
    <property type="component" value="Unassembled WGS sequence"/>
</dbReference>
<dbReference type="InterPro" id="IPR050923">
    <property type="entry name" value="Cell_Proc_Reg/RNA_Proc"/>
</dbReference>
<dbReference type="RefSeq" id="WP_341471073.1">
    <property type="nucleotide sequence ID" value="NZ_CP128400.1"/>
</dbReference>
<evidence type="ECO:0000259" key="1">
    <source>
        <dbReference type="PROSITE" id="PS50006"/>
    </source>
</evidence>
<proteinExistence type="predicted"/>
<dbReference type="Proteomes" id="UP001431572">
    <property type="component" value="Chromosome 2"/>
</dbReference>
<evidence type="ECO:0000313" key="3">
    <source>
        <dbReference type="EMBL" id="WJW69188.1"/>
    </source>
</evidence>
<reference evidence="3" key="2">
    <citation type="journal article" date="2024" name="Nature">
        <title>Anoxygenic phototroph of the Chloroflexota uses a type I reaction centre.</title>
        <authorList>
            <person name="Tsuji J.M."/>
            <person name="Shaw N.A."/>
            <person name="Nagashima S."/>
            <person name="Venkiteswaran J.J."/>
            <person name="Schiff S.L."/>
            <person name="Watanabe T."/>
            <person name="Fukui M."/>
            <person name="Hanada S."/>
            <person name="Tank M."/>
            <person name="Neufeld J.D."/>
        </authorList>
    </citation>
    <scope>NUCLEOTIDE SEQUENCE</scope>
    <source>
        <strain evidence="3">L227-S17</strain>
    </source>
</reference>
<keyword evidence="5" id="KW-1185">Reference proteome</keyword>
<sequence>MGVISKLEGMMETVVEGSFSRLFRNKLHPADISKRLERVMEDTKEVALGKSYVPNRYEVYISQYDFDQFAPYKSSIEKDMAEHVVRYGQQRHFIFSGGSPRVWLNSSEQVKKSRYLIKAYTLDPNQPQPKAANTANGINQNQLLEGTAILNIGALNAEQRNAAGSIAFDRPQATLTVMGYRTDNPDRHFVFKRDVTIGRGLDNDIILENDPRISRHHARIEFKYGQFLLTDLNSANGTSLNGLPVTQIVLTPGDKVSLGGLELIFGVE</sequence>
<dbReference type="InterPro" id="IPR008984">
    <property type="entry name" value="SMAD_FHA_dom_sf"/>
</dbReference>
<evidence type="ECO:0000313" key="4">
    <source>
        <dbReference type="Proteomes" id="UP000521676"/>
    </source>
</evidence>
<reference evidence="2 4" key="1">
    <citation type="submission" date="2020-06" db="EMBL/GenBank/DDBJ databases">
        <title>Anoxygenic phototrophic Chloroflexota member uses a Type I reaction center.</title>
        <authorList>
            <person name="Tsuji J.M."/>
            <person name="Shaw N.A."/>
            <person name="Nagashima S."/>
            <person name="Venkiteswaran J."/>
            <person name="Schiff S.L."/>
            <person name="Hanada S."/>
            <person name="Tank M."/>
            <person name="Neufeld J.D."/>
        </authorList>
    </citation>
    <scope>NUCLEOTIDE SEQUENCE [LARGE SCALE GENOMIC DNA]</scope>
    <source>
        <strain evidence="2">L227-S17</strain>
    </source>
</reference>
<dbReference type="SUPFAM" id="SSF49879">
    <property type="entry name" value="SMAD/FHA domain"/>
    <property type="match status" value="1"/>
</dbReference>
<organism evidence="2 4">
    <name type="scientific">Candidatus Chlorohelix allophototropha</name>
    <dbReference type="NCBI Taxonomy" id="3003348"/>
    <lineage>
        <taxon>Bacteria</taxon>
        <taxon>Bacillati</taxon>
        <taxon>Chloroflexota</taxon>
        <taxon>Chloroflexia</taxon>
        <taxon>Candidatus Chloroheliales</taxon>
        <taxon>Candidatus Chloroheliaceae</taxon>
        <taxon>Candidatus Chlorohelix</taxon>
    </lineage>
</organism>
<dbReference type="Gene3D" id="3.30.2320.60">
    <property type="entry name" value="FhaA, phosphopeptide-binding domain (DUF3662)"/>
    <property type="match status" value="1"/>
</dbReference>
<dbReference type="PROSITE" id="PS50006">
    <property type="entry name" value="FHA_DOMAIN"/>
    <property type="match status" value="1"/>
</dbReference>
<evidence type="ECO:0000313" key="5">
    <source>
        <dbReference type="Proteomes" id="UP001431572"/>
    </source>
</evidence>
<protein>
    <submittedName>
        <fullName evidence="2">DUF3662 domain-containing protein</fullName>
    </submittedName>
</protein>
<dbReference type="EMBL" id="CP128400">
    <property type="protein sequence ID" value="WJW69188.1"/>
    <property type="molecule type" value="Genomic_DNA"/>
</dbReference>
<dbReference type="InterPro" id="IPR022128">
    <property type="entry name" value="FhaA_N"/>
</dbReference>
<dbReference type="SMART" id="SM00240">
    <property type="entry name" value="FHA"/>
    <property type="match status" value="1"/>
</dbReference>